<dbReference type="CDD" id="cd16915">
    <property type="entry name" value="HATPase_DpiB-CitA-like"/>
    <property type="match status" value="1"/>
</dbReference>
<feature type="domain" description="Histidine kinase" evidence="15">
    <location>
        <begin position="334"/>
        <end position="527"/>
    </location>
</feature>
<dbReference type="Pfam" id="PF14689">
    <property type="entry name" value="SPOB_a"/>
    <property type="match status" value="1"/>
</dbReference>
<evidence type="ECO:0000256" key="4">
    <source>
        <dbReference type="ARBA" id="ARBA00022475"/>
    </source>
</evidence>
<dbReference type="SUPFAM" id="SSF55785">
    <property type="entry name" value="PYP-like sensor domain (PAS domain)"/>
    <property type="match status" value="1"/>
</dbReference>
<dbReference type="Proteomes" id="UP001519345">
    <property type="component" value="Unassembled WGS sequence"/>
</dbReference>
<evidence type="ECO:0000259" key="16">
    <source>
        <dbReference type="PROSITE" id="PS50112"/>
    </source>
</evidence>
<dbReference type="Gene3D" id="3.30.450.20">
    <property type="entry name" value="PAS domain"/>
    <property type="match status" value="2"/>
</dbReference>
<dbReference type="InterPro" id="IPR000014">
    <property type="entry name" value="PAS"/>
</dbReference>
<evidence type="ECO:0000256" key="12">
    <source>
        <dbReference type="ARBA" id="ARBA00023012"/>
    </source>
</evidence>
<feature type="transmembrane region" description="Helical" evidence="14">
    <location>
        <begin position="12"/>
        <end position="34"/>
    </location>
</feature>
<keyword evidence="13 14" id="KW-0472">Membrane</keyword>
<evidence type="ECO:0000256" key="6">
    <source>
        <dbReference type="ARBA" id="ARBA00022679"/>
    </source>
</evidence>
<keyword evidence="11 14" id="KW-1133">Transmembrane helix</keyword>
<evidence type="ECO:0000256" key="3">
    <source>
        <dbReference type="ARBA" id="ARBA00012438"/>
    </source>
</evidence>
<keyword evidence="4" id="KW-1003">Cell membrane</keyword>
<dbReference type="GO" id="GO:0004673">
    <property type="term" value="F:protein histidine kinase activity"/>
    <property type="evidence" value="ECO:0007669"/>
    <property type="project" value="UniProtKB-EC"/>
</dbReference>
<dbReference type="SMART" id="SM00387">
    <property type="entry name" value="HATPase_c"/>
    <property type="match status" value="1"/>
</dbReference>
<dbReference type="PANTHER" id="PTHR43547">
    <property type="entry name" value="TWO-COMPONENT HISTIDINE KINASE"/>
    <property type="match status" value="1"/>
</dbReference>
<evidence type="ECO:0000256" key="8">
    <source>
        <dbReference type="ARBA" id="ARBA00022741"/>
    </source>
</evidence>
<evidence type="ECO:0000256" key="2">
    <source>
        <dbReference type="ARBA" id="ARBA00004651"/>
    </source>
</evidence>
<dbReference type="InterPro" id="IPR033463">
    <property type="entry name" value="sCache_3"/>
</dbReference>
<dbReference type="InterPro" id="IPR035965">
    <property type="entry name" value="PAS-like_dom_sf"/>
</dbReference>
<comment type="subcellular location">
    <subcellularLocation>
        <location evidence="2">Cell membrane</location>
        <topology evidence="2">Multi-pass membrane protein</topology>
    </subcellularLocation>
</comment>
<dbReference type="InterPro" id="IPR016120">
    <property type="entry name" value="Sig_transdc_His_kin_SpoOB"/>
</dbReference>
<evidence type="ECO:0000259" key="15">
    <source>
        <dbReference type="PROSITE" id="PS50109"/>
    </source>
</evidence>
<dbReference type="SUPFAM" id="SSF55874">
    <property type="entry name" value="ATPase domain of HSP90 chaperone/DNA topoisomerase II/histidine kinase"/>
    <property type="match status" value="1"/>
</dbReference>
<reference evidence="17 18" key="1">
    <citation type="submission" date="2021-03" db="EMBL/GenBank/DDBJ databases">
        <title>Genomic Encyclopedia of Type Strains, Phase IV (KMG-IV): sequencing the most valuable type-strain genomes for metagenomic binning, comparative biology and taxonomic classification.</title>
        <authorList>
            <person name="Goeker M."/>
        </authorList>
    </citation>
    <scope>NUCLEOTIDE SEQUENCE [LARGE SCALE GENOMIC DNA]</scope>
    <source>
        <strain evidence="17 18">DSM 25609</strain>
    </source>
</reference>
<dbReference type="InterPro" id="IPR013767">
    <property type="entry name" value="PAS_fold"/>
</dbReference>
<dbReference type="PRINTS" id="PR00344">
    <property type="entry name" value="BCTRLSENSOR"/>
</dbReference>
<feature type="domain" description="PAS" evidence="16">
    <location>
        <begin position="219"/>
        <end position="254"/>
    </location>
</feature>
<dbReference type="Pfam" id="PF02518">
    <property type="entry name" value="HATPase_c"/>
    <property type="match status" value="1"/>
</dbReference>
<organism evidence="17 18">
    <name type="scientific">Virgibacillus natechei</name>
    <dbReference type="NCBI Taxonomy" id="1216297"/>
    <lineage>
        <taxon>Bacteria</taxon>
        <taxon>Bacillati</taxon>
        <taxon>Bacillota</taxon>
        <taxon>Bacilli</taxon>
        <taxon>Bacillales</taxon>
        <taxon>Bacillaceae</taxon>
        <taxon>Virgibacillus</taxon>
    </lineage>
</organism>
<keyword evidence="7 14" id="KW-0812">Transmembrane</keyword>
<keyword evidence="10" id="KW-0067">ATP-binding</keyword>
<dbReference type="Pfam" id="PF17203">
    <property type="entry name" value="sCache_3_2"/>
    <property type="match status" value="1"/>
</dbReference>
<feature type="transmembrane region" description="Helical" evidence="14">
    <location>
        <begin position="175"/>
        <end position="194"/>
    </location>
</feature>
<dbReference type="InterPro" id="IPR005467">
    <property type="entry name" value="His_kinase_dom"/>
</dbReference>
<evidence type="ECO:0000256" key="14">
    <source>
        <dbReference type="SAM" id="Phobius"/>
    </source>
</evidence>
<dbReference type="InterPro" id="IPR004358">
    <property type="entry name" value="Sig_transdc_His_kin-like_C"/>
</dbReference>
<dbReference type="Pfam" id="PF00989">
    <property type="entry name" value="PAS"/>
    <property type="match status" value="1"/>
</dbReference>
<dbReference type="PROSITE" id="PS50112">
    <property type="entry name" value="PAS"/>
    <property type="match status" value="1"/>
</dbReference>
<keyword evidence="9 17" id="KW-0418">Kinase</keyword>
<dbReference type="InterPro" id="IPR003594">
    <property type="entry name" value="HATPase_dom"/>
</dbReference>
<evidence type="ECO:0000256" key="5">
    <source>
        <dbReference type="ARBA" id="ARBA00022553"/>
    </source>
</evidence>
<dbReference type="SMART" id="SM00091">
    <property type="entry name" value="PAS"/>
    <property type="match status" value="1"/>
</dbReference>
<keyword evidence="6 17" id="KW-0808">Transferase</keyword>
<keyword evidence="8" id="KW-0547">Nucleotide-binding</keyword>
<evidence type="ECO:0000256" key="11">
    <source>
        <dbReference type="ARBA" id="ARBA00022989"/>
    </source>
</evidence>
<comment type="catalytic activity">
    <reaction evidence="1">
        <text>ATP + protein L-histidine = ADP + protein N-phospho-L-histidine.</text>
        <dbReference type="EC" id="2.7.13.3"/>
    </reaction>
</comment>
<dbReference type="InterPro" id="IPR039506">
    <property type="entry name" value="SPOB_a"/>
</dbReference>
<dbReference type="EC" id="2.7.13.3" evidence="3"/>
<dbReference type="Gene3D" id="3.30.565.10">
    <property type="entry name" value="Histidine kinase-like ATPase, C-terminal domain"/>
    <property type="match status" value="1"/>
</dbReference>
<evidence type="ECO:0000256" key="7">
    <source>
        <dbReference type="ARBA" id="ARBA00022692"/>
    </source>
</evidence>
<protein>
    <recommendedName>
        <fullName evidence="3">histidine kinase</fullName>
        <ecNumber evidence="3">2.7.13.3</ecNumber>
    </recommendedName>
</protein>
<dbReference type="InterPro" id="IPR036890">
    <property type="entry name" value="HATPase_C_sf"/>
</dbReference>
<evidence type="ECO:0000256" key="10">
    <source>
        <dbReference type="ARBA" id="ARBA00022840"/>
    </source>
</evidence>
<evidence type="ECO:0000256" key="9">
    <source>
        <dbReference type="ARBA" id="ARBA00022777"/>
    </source>
</evidence>
<dbReference type="InterPro" id="IPR029151">
    <property type="entry name" value="Sensor-like_sf"/>
</dbReference>
<evidence type="ECO:0000313" key="17">
    <source>
        <dbReference type="EMBL" id="MBP1970729.1"/>
    </source>
</evidence>
<dbReference type="PANTHER" id="PTHR43547:SF3">
    <property type="entry name" value="SENSOR PROTEIN CITS"/>
    <property type="match status" value="1"/>
</dbReference>
<dbReference type="PROSITE" id="PS50109">
    <property type="entry name" value="HIS_KIN"/>
    <property type="match status" value="1"/>
</dbReference>
<dbReference type="SUPFAM" id="SSF55890">
    <property type="entry name" value="Sporulation response regulatory protein Spo0B"/>
    <property type="match status" value="1"/>
</dbReference>
<dbReference type="CDD" id="cd00130">
    <property type="entry name" value="PAS"/>
    <property type="match status" value="1"/>
</dbReference>
<keyword evidence="12" id="KW-0902">Two-component regulatory system</keyword>
<accession>A0ABS4IIE4</accession>
<dbReference type="EMBL" id="JAGGKX010000016">
    <property type="protein sequence ID" value="MBP1970729.1"/>
    <property type="molecule type" value="Genomic_DNA"/>
</dbReference>
<evidence type="ECO:0000256" key="1">
    <source>
        <dbReference type="ARBA" id="ARBA00000085"/>
    </source>
</evidence>
<dbReference type="Gene3D" id="1.10.287.130">
    <property type="match status" value="1"/>
</dbReference>
<evidence type="ECO:0000313" key="18">
    <source>
        <dbReference type="Proteomes" id="UP001519345"/>
    </source>
</evidence>
<comment type="caution">
    <text evidence="17">The sequence shown here is derived from an EMBL/GenBank/DDBJ whole genome shotgun (WGS) entry which is preliminary data.</text>
</comment>
<evidence type="ECO:0000256" key="13">
    <source>
        <dbReference type="ARBA" id="ARBA00023136"/>
    </source>
</evidence>
<sequence>MKRVSVSLQTKILVLIITLIVFITILLTTIIAYLESEETEQHIGERALHVATTLSLMPTIRDAFALDEPETVIQPVASEVREMIGAEFIVVGNSESIRYAHPDEEKVGREMVGGDNDKALIHGEYYTSKATGSLGPSLRGKAPVINDDGEIVGIISVGFMVEDIRTTIFNKLLKISGVAILVIAIGIIGGILLARSIRKDTYGLEPHQIASLYRDRNAILESIKEGVIAIDKDGQINMMNESAQKILGLSENNINKKIEDVFPNTRMYNVLFSGDVIKNDEMILNNRNVIINRTPIMENEEVIGVVSSFRDKTELNEMINTLSEVRKYSEDLRAQTHEYTNKLYVISGLLQLGYYKKAIELIQTESQLTGNQNKILIEQINDRTVQAILLGKIGKASEMKINFEIESSSYLGHLPEHLDIVKLITILGNLLDNAIEAVETNEYKNVVFFATDLGGDIVFEIADNGVGISDDKVKQIFEQGFSTKDNENRGYGLAIVKETVNELQGQIEVTNQPTGGAVFTVFIPKEGYVD</sequence>
<dbReference type="RefSeq" id="WP_209463834.1">
    <property type="nucleotide sequence ID" value="NZ_CP110224.1"/>
</dbReference>
<dbReference type="SUPFAM" id="SSF103190">
    <property type="entry name" value="Sensory domain-like"/>
    <property type="match status" value="1"/>
</dbReference>
<dbReference type="NCBIfam" id="TIGR00229">
    <property type="entry name" value="sensory_box"/>
    <property type="match status" value="1"/>
</dbReference>
<keyword evidence="5" id="KW-0597">Phosphoprotein</keyword>
<gene>
    <name evidence="17" type="ORF">J2Z83_002865</name>
</gene>
<proteinExistence type="predicted"/>
<name>A0ABS4IIE4_9BACI</name>
<keyword evidence="18" id="KW-1185">Reference proteome</keyword>